<dbReference type="SUPFAM" id="SSF53187">
    <property type="entry name" value="Zn-dependent exopeptidases"/>
    <property type="match status" value="1"/>
</dbReference>
<evidence type="ECO:0000256" key="7">
    <source>
        <dbReference type="ARBA" id="ARBA00023285"/>
    </source>
</evidence>
<dbReference type="InterPro" id="IPR002933">
    <property type="entry name" value="Peptidase_M20"/>
</dbReference>
<evidence type="ECO:0000313" key="9">
    <source>
        <dbReference type="EMBL" id="NEY73086.1"/>
    </source>
</evidence>
<dbReference type="InterPro" id="IPR010182">
    <property type="entry name" value="ArgE/DapE"/>
</dbReference>
<comment type="cofactor">
    <cofactor evidence="2">
        <name>Zn(2+)</name>
        <dbReference type="ChEBI" id="CHEBI:29105"/>
    </cofactor>
</comment>
<evidence type="ECO:0000256" key="1">
    <source>
        <dbReference type="ARBA" id="ARBA00001941"/>
    </source>
</evidence>
<proteinExistence type="inferred from homology"/>
<dbReference type="PANTHER" id="PTHR43808">
    <property type="entry name" value="ACETYLORNITHINE DEACETYLASE"/>
    <property type="match status" value="1"/>
</dbReference>
<feature type="domain" description="Peptidase M20 dimerisation" evidence="8">
    <location>
        <begin position="184"/>
        <end position="291"/>
    </location>
</feature>
<protein>
    <submittedName>
        <fullName evidence="9">M20 family metallopeptidase</fullName>
    </submittedName>
</protein>
<dbReference type="Pfam" id="PF01546">
    <property type="entry name" value="Peptidase_M20"/>
    <property type="match status" value="1"/>
</dbReference>
<dbReference type="Gene3D" id="3.30.70.360">
    <property type="match status" value="1"/>
</dbReference>
<evidence type="ECO:0000256" key="6">
    <source>
        <dbReference type="ARBA" id="ARBA00022833"/>
    </source>
</evidence>
<accession>A0A6M0Q9M9</accession>
<keyword evidence="6" id="KW-0862">Zinc</keyword>
<name>A0A6M0Q9M9_9BACI</name>
<evidence type="ECO:0000256" key="5">
    <source>
        <dbReference type="ARBA" id="ARBA00022801"/>
    </source>
</evidence>
<comment type="caution">
    <text evidence="9">The sequence shown here is derived from an EMBL/GenBank/DDBJ whole genome shotgun (WGS) entry which is preliminary data.</text>
</comment>
<dbReference type="GO" id="GO:0046872">
    <property type="term" value="F:metal ion binding"/>
    <property type="evidence" value="ECO:0007669"/>
    <property type="project" value="UniProtKB-KW"/>
</dbReference>
<dbReference type="InterPro" id="IPR036264">
    <property type="entry name" value="Bact_exopeptidase_dim_dom"/>
</dbReference>
<dbReference type="SUPFAM" id="SSF55031">
    <property type="entry name" value="Bacterial exopeptidase dimerisation domain"/>
    <property type="match status" value="1"/>
</dbReference>
<evidence type="ECO:0000256" key="2">
    <source>
        <dbReference type="ARBA" id="ARBA00001947"/>
    </source>
</evidence>
<dbReference type="Pfam" id="PF07687">
    <property type="entry name" value="M20_dimer"/>
    <property type="match status" value="1"/>
</dbReference>
<sequence>MNKKEQLSILTDLIQLKSQVNKENEDSVAAYIIKFLRGFGIEPRIIKSNDKRINIIANVRFGDGIPKIILNGHMDTKPALQSEEERREWIADPFSAEVIDGKVYGRGACDMKAGLAAFLITVKEIMSYNGLKNGELELQFVADEEMGSYHGMKYLTDVYNYDFYADLAIVAEPTNNEICKSELGNLWLKWKVNTDGGHAGLAFKYKNAIDVMNEVIGNVRKAVRSYREFRVTTGQDFPYNELHDMNIGFINGGVHPGTVPNYCEALIDIRIKPDEDRNTMYEIVTGCLRDIEDKYKGVVTVGIETFSTGGYPPCKSDGNELTNTLFQLNQSRLKKETYGGFYGASDAFYLMESGVNTVIFGPGSLEQAHAINEYVSEEQFYDYTSLLTEFLLDVFTDKTADRNHKNRSLQC</sequence>
<evidence type="ECO:0000313" key="10">
    <source>
        <dbReference type="Proteomes" id="UP000481043"/>
    </source>
</evidence>
<dbReference type="Proteomes" id="UP000481043">
    <property type="component" value="Unassembled WGS sequence"/>
</dbReference>
<comment type="similarity">
    <text evidence="3">Belongs to the peptidase M20A family.</text>
</comment>
<dbReference type="AlphaFoldDB" id="A0A6M0Q9M9"/>
<dbReference type="GO" id="GO:0016787">
    <property type="term" value="F:hydrolase activity"/>
    <property type="evidence" value="ECO:0007669"/>
    <property type="project" value="UniProtKB-KW"/>
</dbReference>
<keyword evidence="4" id="KW-0479">Metal-binding</keyword>
<reference evidence="9 10" key="1">
    <citation type="submission" date="2020-02" db="EMBL/GenBank/DDBJ databases">
        <title>Bacillus aquiflavi sp. nov., isolated from yellow water of strong flavor Chinese baijiu in Yibin region of China.</title>
        <authorList>
            <person name="Xie J."/>
        </authorList>
    </citation>
    <scope>NUCLEOTIDE SEQUENCE [LARGE SCALE GENOMIC DNA]</scope>
    <source>
        <strain evidence="9 10">SA4</strain>
    </source>
</reference>
<keyword evidence="5" id="KW-0378">Hydrolase</keyword>
<keyword evidence="7" id="KW-0170">Cobalt</keyword>
<dbReference type="EMBL" id="JAAIWM010000005">
    <property type="protein sequence ID" value="NEY73086.1"/>
    <property type="molecule type" value="Genomic_DNA"/>
</dbReference>
<evidence type="ECO:0000256" key="4">
    <source>
        <dbReference type="ARBA" id="ARBA00022723"/>
    </source>
</evidence>
<dbReference type="InterPro" id="IPR050072">
    <property type="entry name" value="Peptidase_M20A"/>
</dbReference>
<keyword evidence="10" id="KW-1185">Reference proteome</keyword>
<dbReference type="RefSeq" id="WP_163180547.1">
    <property type="nucleotide sequence ID" value="NZ_JAAIWM010000005.1"/>
</dbReference>
<evidence type="ECO:0000256" key="3">
    <source>
        <dbReference type="ARBA" id="ARBA00006247"/>
    </source>
</evidence>
<gene>
    <name evidence="9" type="ORF">G4D63_15220</name>
</gene>
<organism evidence="9 10">
    <name type="scientific">Bacillus mesophilus</name>
    <dbReference type="NCBI Taxonomy" id="1808955"/>
    <lineage>
        <taxon>Bacteria</taxon>
        <taxon>Bacillati</taxon>
        <taxon>Bacillota</taxon>
        <taxon>Bacilli</taxon>
        <taxon>Bacillales</taxon>
        <taxon>Bacillaceae</taxon>
        <taxon>Bacillus</taxon>
    </lineage>
</organism>
<dbReference type="InterPro" id="IPR011650">
    <property type="entry name" value="Peptidase_M20_dimer"/>
</dbReference>
<dbReference type="Gene3D" id="3.40.630.10">
    <property type="entry name" value="Zn peptidases"/>
    <property type="match status" value="2"/>
</dbReference>
<comment type="cofactor">
    <cofactor evidence="1">
        <name>Co(2+)</name>
        <dbReference type="ChEBI" id="CHEBI:48828"/>
    </cofactor>
</comment>
<dbReference type="NCBIfam" id="TIGR01910">
    <property type="entry name" value="DapE-ArgE"/>
    <property type="match status" value="1"/>
</dbReference>
<evidence type="ECO:0000259" key="8">
    <source>
        <dbReference type="Pfam" id="PF07687"/>
    </source>
</evidence>